<dbReference type="Proteomes" id="UP000261079">
    <property type="component" value="Unassembled WGS sequence"/>
</dbReference>
<keyword evidence="4 6" id="KW-0687">Ribonucleoprotein</keyword>
<evidence type="ECO:0000313" key="14">
    <source>
        <dbReference type="Proteomes" id="UP000261079"/>
    </source>
</evidence>
<name>A0A2A7BCK2_9FIRM</name>
<dbReference type="Proteomes" id="UP000223709">
    <property type="component" value="Chromosome"/>
</dbReference>
<dbReference type="NCBIfam" id="TIGR01024">
    <property type="entry name" value="rplS_bact"/>
    <property type="match status" value="1"/>
</dbReference>
<dbReference type="Pfam" id="PF01245">
    <property type="entry name" value="Ribosomal_L19"/>
    <property type="match status" value="1"/>
</dbReference>
<dbReference type="GO" id="GO:0006412">
    <property type="term" value="P:translation"/>
    <property type="evidence" value="ECO:0007669"/>
    <property type="project" value="UniProtKB-UniRule"/>
</dbReference>
<evidence type="ECO:0000313" key="11">
    <source>
        <dbReference type="EMBL" id="RGC06540.1"/>
    </source>
</evidence>
<dbReference type="GO" id="GO:0003735">
    <property type="term" value="F:structural constituent of ribosome"/>
    <property type="evidence" value="ECO:0007669"/>
    <property type="project" value="InterPro"/>
</dbReference>
<evidence type="ECO:0000256" key="1">
    <source>
        <dbReference type="ARBA" id="ARBA00002349"/>
    </source>
</evidence>
<evidence type="ECO:0000256" key="7">
    <source>
        <dbReference type="RuleBase" id="RU000559"/>
    </source>
</evidence>
<evidence type="ECO:0000256" key="5">
    <source>
        <dbReference type="ARBA" id="ARBA00035171"/>
    </source>
</evidence>
<dbReference type="InterPro" id="IPR001857">
    <property type="entry name" value="Ribosomal_bL19"/>
</dbReference>
<sequence length="118" mass="13193">MEDSKMDALKIISEGSIKAEKPQFNVGDTVRVDVRIKEGERERIQAFEGTVIAKKHGGVAETFTVRRVSYGVGVERVFPINSPFVEKVTVVRKGKVRRAKLFYLRGRTGKAAKVKSDI</sequence>
<dbReference type="HAMAP" id="MF_00402">
    <property type="entry name" value="Ribosomal_bL19"/>
    <property type="match status" value="1"/>
</dbReference>
<dbReference type="GO" id="GO:0022625">
    <property type="term" value="C:cytosolic large ribosomal subunit"/>
    <property type="evidence" value="ECO:0007669"/>
    <property type="project" value="TreeGrafter"/>
</dbReference>
<evidence type="ECO:0000313" key="8">
    <source>
        <dbReference type="EMBL" id="ATL88965.1"/>
    </source>
</evidence>
<dbReference type="InterPro" id="IPR008991">
    <property type="entry name" value="Translation_prot_SH3-like_sf"/>
</dbReference>
<proteinExistence type="inferred from homology"/>
<dbReference type="Proteomes" id="UP000220438">
    <property type="component" value="Unassembled WGS sequence"/>
</dbReference>
<reference evidence="8 13" key="2">
    <citation type="submission" date="2017-10" db="EMBL/GenBank/DDBJ databases">
        <title>Complete Genome Sequence of Faecalibacterium prausnitzii isolated from the gut of healthy adult Indian.</title>
        <authorList>
            <person name="Bag S."/>
            <person name="Ghosh T.S."/>
            <person name="Das B."/>
        </authorList>
    </citation>
    <scope>NUCLEOTIDE SEQUENCE [LARGE SCALE GENOMIC DNA]</scope>
    <source>
        <strain evidence="8 13">Indica</strain>
    </source>
</reference>
<gene>
    <name evidence="6" type="primary">rplS</name>
    <name evidence="9" type="ORF">CHR61_09505</name>
    <name evidence="8" type="ORF">CRH10_00870</name>
    <name evidence="11" type="ORF">DW905_04540</name>
    <name evidence="10" type="ORF">DWZ89_01680</name>
</gene>
<dbReference type="Proteomes" id="UP000261140">
    <property type="component" value="Unassembled WGS sequence"/>
</dbReference>
<dbReference type="PANTHER" id="PTHR15680">
    <property type="entry name" value="RIBOSOMAL PROTEIN L19"/>
    <property type="match status" value="1"/>
</dbReference>
<dbReference type="InterPro" id="IPR018257">
    <property type="entry name" value="Ribosomal_bL19_CS"/>
</dbReference>
<dbReference type="EMBL" id="QVEQ01000001">
    <property type="protein sequence ID" value="RGB73526.1"/>
    <property type="molecule type" value="Genomic_DNA"/>
</dbReference>
<evidence type="ECO:0000256" key="6">
    <source>
        <dbReference type="HAMAP-Rule" id="MF_00402"/>
    </source>
</evidence>
<dbReference type="Gene3D" id="2.30.30.790">
    <property type="match status" value="1"/>
</dbReference>
<evidence type="ECO:0000313" key="15">
    <source>
        <dbReference type="Proteomes" id="UP000261140"/>
    </source>
</evidence>
<comment type="function">
    <text evidence="1 6 7">This protein is located at the 30S-50S ribosomal subunit interface and may play a role in the structure and function of the aminoacyl-tRNA binding site.</text>
</comment>
<evidence type="ECO:0000313" key="9">
    <source>
        <dbReference type="EMBL" id="PDX89123.1"/>
    </source>
</evidence>
<dbReference type="AlphaFoldDB" id="A0A2A7BCK2"/>
<dbReference type="PIRSF" id="PIRSF002191">
    <property type="entry name" value="Ribosomal_L19"/>
    <property type="match status" value="1"/>
</dbReference>
<dbReference type="PRINTS" id="PR00061">
    <property type="entry name" value="RIBOSOMALL19"/>
</dbReference>
<dbReference type="PROSITE" id="PS01015">
    <property type="entry name" value="RIBOSOMAL_L19"/>
    <property type="match status" value="1"/>
</dbReference>
<evidence type="ECO:0000256" key="3">
    <source>
        <dbReference type="ARBA" id="ARBA00022980"/>
    </source>
</evidence>
<evidence type="ECO:0000256" key="2">
    <source>
        <dbReference type="ARBA" id="ARBA00005781"/>
    </source>
</evidence>
<evidence type="ECO:0000256" key="4">
    <source>
        <dbReference type="ARBA" id="ARBA00023274"/>
    </source>
</evidence>
<accession>A0A2A7BCK2</accession>
<dbReference type="SUPFAM" id="SSF50104">
    <property type="entry name" value="Translation proteins SH3-like domain"/>
    <property type="match status" value="1"/>
</dbReference>
<dbReference type="KEGG" id="fpra:CG447_01010"/>
<evidence type="ECO:0000313" key="10">
    <source>
        <dbReference type="EMBL" id="RGB73526.1"/>
    </source>
</evidence>
<dbReference type="FunFam" id="2.30.30.790:FF:000001">
    <property type="entry name" value="50S ribosomal protein L19"/>
    <property type="match status" value="1"/>
</dbReference>
<dbReference type="EMBL" id="QVEZ01000002">
    <property type="protein sequence ID" value="RGC06540.1"/>
    <property type="molecule type" value="Genomic_DNA"/>
</dbReference>
<evidence type="ECO:0000313" key="12">
    <source>
        <dbReference type="Proteomes" id="UP000220438"/>
    </source>
</evidence>
<keyword evidence="3 6" id="KW-0689">Ribosomal protein</keyword>
<evidence type="ECO:0000313" key="13">
    <source>
        <dbReference type="Proteomes" id="UP000223709"/>
    </source>
</evidence>
<reference evidence="9 12" key="1">
    <citation type="journal article" date="2017" name="Front. Microbiol.">
        <title>New Insights into the Diversity of the Genus Faecalibacterium.</title>
        <authorList>
            <person name="Benevides L."/>
            <person name="Burman S."/>
            <person name="Martin R."/>
            <person name="Robert V."/>
            <person name="Thomas M."/>
            <person name="Miquel S."/>
            <person name="Chain F."/>
            <person name="Sokol H."/>
            <person name="Bermudez-Humaran L.G."/>
            <person name="Morrison M."/>
            <person name="Langella P."/>
            <person name="Azevedo V.A."/>
            <person name="Chatel J.M."/>
            <person name="Soares S."/>
        </authorList>
    </citation>
    <scope>NUCLEOTIDE SEQUENCE [LARGE SCALE GENOMIC DNA]</scope>
    <source>
        <strain evidence="9 12">AHMP21</strain>
    </source>
</reference>
<comment type="similarity">
    <text evidence="2 6 7">Belongs to the bacterial ribosomal protein bL19 family.</text>
</comment>
<dbReference type="InterPro" id="IPR038657">
    <property type="entry name" value="Ribosomal_bL19_sf"/>
</dbReference>
<reference evidence="14 15" key="3">
    <citation type="submission" date="2018-08" db="EMBL/GenBank/DDBJ databases">
        <title>A genome reference for cultivated species of the human gut microbiota.</title>
        <authorList>
            <person name="Zou Y."/>
            <person name="Xue W."/>
            <person name="Luo G."/>
        </authorList>
    </citation>
    <scope>NUCLEOTIDE SEQUENCE [LARGE SCALE GENOMIC DNA]</scope>
    <source>
        <strain evidence="10 15">AF36-11AT</strain>
        <strain evidence="11 14">AM42-11AC</strain>
    </source>
</reference>
<dbReference type="PANTHER" id="PTHR15680:SF9">
    <property type="entry name" value="LARGE RIBOSOMAL SUBUNIT PROTEIN BL19M"/>
    <property type="match status" value="1"/>
</dbReference>
<protein>
    <recommendedName>
        <fullName evidence="5 6">Large ribosomal subunit protein bL19</fullName>
    </recommendedName>
</protein>
<dbReference type="EMBL" id="CP023819">
    <property type="protein sequence ID" value="ATL88965.1"/>
    <property type="molecule type" value="Genomic_DNA"/>
</dbReference>
<dbReference type="EMBL" id="NOUW01000027">
    <property type="protein sequence ID" value="PDX89123.1"/>
    <property type="molecule type" value="Genomic_DNA"/>
</dbReference>
<organism evidence="9 12">
    <name type="scientific">Faecalibacterium prausnitzii</name>
    <dbReference type="NCBI Taxonomy" id="853"/>
    <lineage>
        <taxon>Bacteria</taxon>
        <taxon>Bacillati</taxon>
        <taxon>Bacillota</taxon>
        <taxon>Clostridia</taxon>
        <taxon>Eubacteriales</taxon>
        <taxon>Oscillospiraceae</taxon>
        <taxon>Faecalibacterium</taxon>
    </lineage>
</organism>